<dbReference type="AlphaFoldDB" id="A0A378LNR8"/>
<evidence type="ECO:0000313" key="3">
    <source>
        <dbReference type="Proteomes" id="UP000255297"/>
    </source>
</evidence>
<organism evidence="2 3">
    <name type="scientific">Legionella wadsworthii</name>
    <dbReference type="NCBI Taxonomy" id="28088"/>
    <lineage>
        <taxon>Bacteria</taxon>
        <taxon>Pseudomonadati</taxon>
        <taxon>Pseudomonadota</taxon>
        <taxon>Gammaproteobacteria</taxon>
        <taxon>Legionellales</taxon>
        <taxon>Legionellaceae</taxon>
        <taxon>Legionella</taxon>
    </lineage>
</organism>
<dbReference type="RefSeq" id="WP_031564077.1">
    <property type="nucleotide sequence ID" value="NZ_CAAAIS010000011.1"/>
</dbReference>
<proteinExistence type="predicted"/>
<feature type="signal peptide" evidence="1">
    <location>
        <begin position="1"/>
        <end position="24"/>
    </location>
</feature>
<dbReference type="EMBL" id="UGPB01000001">
    <property type="protein sequence ID" value="STY28625.1"/>
    <property type="molecule type" value="Genomic_DNA"/>
</dbReference>
<reference evidence="2 3" key="1">
    <citation type="submission" date="2018-06" db="EMBL/GenBank/DDBJ databases">
        <authorList>
            <consortium name="Pathogen Informatics"/>
            <person name="Doyle S."/>
        </authorList>
    </citation>
    <scope>NUCLEOTIDE SEQUENCE [LARGE SCALE GENOMIC DNA]</scope>
    <source>
        <strain evidence="2 3">NCTC11532</strain>
    </source>
</reference>
<gene>
    <name evidence="2" type="ORF">NCTC11532_00800</name>
</gene>
<name>A0A378LNR8_9GAMM</name>
<evidence type="ECO:0000256" key="1">
    <source>
        <dbReference type="SAM" id="SignalP"/>
    </source>
</evidence>
<evidence type="ECO:0000313" key="2">
    <source>
        <dbReference type="EMBL" id="STY28625.1"/>
    </source>
</evidence>
<dbReference type="OrthoDB" id="5641564at2"/>
<dbReference type="Proteomes" id="UP000255297">
    <property type="component" value="Unassembled WGS sequence"/>
</dbReference>
<keyword evidence="3" id="KW-1185">Reference proteome</keyword>
<keyword evidence="1" id="KW-0732">Signal</keyword>
<accession>A0A378LNR8</accession>
<feature type="chain" id="PRO_5016672672" evidence="1">
    <location>
        <begin position="25"/>
        <end position="123"/>
    </location>
</feature>
<protein>
    <submittedName>
        <fullName evidence="2">Uncharacterized protein</fullName>
    </submittedName>
</protein>
<sequence length="123" mass="13541">MRKTKIVMGITGFGLLLGSHVASAEKLLTHRYDLPSGQLVLLKGNVFSTRKIDCQIRADVPKDHTINFVSLHNQNIVNGLILPEGQNTTIKSKIGDHIFIEMESNSELGLTNEGDSLVNIECK</sequence>